<dbReference type="eggNOG" id="ENOG502RXYA">
    <property type="taxonomic scope" value="Eukaryota"/>
</dbReference>
<proteinExistence type="predicted"/>
<dbReference type="GeneTree" id="ENSGT00390000000412"/>
<dbReference type="Ensembl" id="ENSLACT00000007605.1">
    <property type="protein sequence ID" value="ENSLACP00000007541.1"/>
    <property type="gene ID" value="ENSLACG00000006685.1"/>
</dbReference>
<evidence type="ECO:0000313" key="2">
    <source>
        <dbReference type="Proteomes" id="UP000008672"/>
    </source>
</evidence>
<dbReference type="AlphaFoldDB" id="H3AD20"/>
<dbReference type="OMA" id="HEDHPSA"/>
<reference evidence="2" key="1">
    <citation type="submission" date="2011-08" db="EMBL/GenBank/DDBJ databases">
        <title>The draft genome of Latimeria chalumnae.</title>
        <authorList>
            <person name="Di Palma F."/>
            <person name="Alfoldi J."/>
            <person name="Johnson J."/>
            <person name="Berlin A."/>
            <person name="Gnerre S."/>
            <person name="Jaffe D."/>
            <person name="MacCallum I."/>
            <person name="Young S."/>
            <person name="Walker B.J."/>
            <person name="Lander E."/>
            <person name="Lindblad-Toh K."/>
        </authorList>
    </citation>
    <scope>NUCLEOTIDE SEQUENCE [LARGE SCALE GENOMIC DNA]</scope>
    <source>
        <strain evidence="2">Wild caught</strain>
    </source>
</reference>
<sequence>ICYDRTEPEDDNAINHILRLRKKQGWLTMLPQHGFGAKSAMAFVEKKNLRKEVVHLKEDEGEYVFCLLRNGNNPKARYEPYDFQVVSMKTAKCQKEHWTVSASFVSKISSEADGKDMEVTPVMNWLYERRLFNMIINLPFFVKFRIWKAFIRWKVNVQSSKKNNSWMLMLKELFIVDVVFQSCLLYVRALCETASSSNGGLGLGDSAIIFVKLDRSRSYLLDEFYNVQRHQCKHAFGQIESLRNKIIEMIKQSCLKVADMEGAKKLFEPDFKNKPKYAEIAEWRHILARFTRFIRLVDEIFQDLLCRLINTAVRLLLEFFISSDKVRLSNEKKNETLIR</sequence>
<dbReference type="Proteomes" id="UP000008672">
    <property type="component" value="Unassembled WGS sequence"/>
</dbReference>
<dbReference type="HOGENOM" id="CLU_907760_0_0_1"/>
<reference evidence="1" key="2">
    <citation type="submission" date="2025-08" db="UniProtKB">
        <authorList>
            <consortium name="Ensembl"/>
        </authorList>
    </citation>
    <scope>IDENTIFICATION</scope>
</reference>
<organism evidence="1 2">
    <name type="scientific">Latimeria chalumnae</name>
    <name type="common">Coelacanth</name>
    <dbReference type="NCBI Taxonomy" id="7897"/>
    <lineage>
        <taxon>Eukaryota</taxon>
        <taxon>Metazoa</taxon>
        <taxon>Chordata</taxon>
        <taxon>Craniata</taxon>
        <taxon>Vertebrata</taxon>
        <taxon>Euteleostomi</taxon>
        <taxon>Coelacanthiformes</taxon>
        <taxon>Coelacanthidae</taxon>
        <taxon>Latimeria</taxon>
    </lineage>
</organism>
<accession>H3AD20</accession>
<evidence type="ECO:0000313" key="1">
    <source>
        <dbReference type="Ensembl" id="ENSLACP00000007541.1"/>
    </source>
</evidence>
<keyword evidence="2" id="KW-1185">Reference proteome</keyword>
<name>H3AD20_LATCH</name>
<dbReference type="STRING" id="7897.ENSLACP00000007541"/>
<dbReference type="InParanoid" id="H3AD20"/>
<dbReference type="EMBL" id="AFYH01130884">
    <property type="status" value="NOT_ANNOTATED_CDS"/>
    <property type="molecule type" value="Genomic_DNA"/>
</dbReference>
<protein>
    <submittedName>
        <fullName evidence="1">Uncharacterized protein</fullName>
    </submittedName>
</protein>
<reference evidence="1" key="3">
    <citation type="submission" date="2025-09" db="UniProtKB">
        <authorList>
            <consortium name="Ensembl"/>
        </authorList>
    </citation>
    <scope>IDENTIFICATION</scope>
</reference>
<dbReference type="EMBL" id="AFYH01130885">
    <property type="status" value="NOT_ANNOTATED_CDS"/>
    <property type="molecule type" value="Genomic_DNA"/>
</dbReference>
<dbReference type="EMBL" id="AFYH01130886">
    <property type="status" value="NOT_ANNOTATED_CDS"/>
    <property type="molecule type" value="Genomic_DNA"/>
</dbReference>
<dbReference type="EMBL" id="AFYH01130887">
    <property type="status" value="NOT_ANNOTATED_CDS"/>
    <property type="molecule type" value="Genomic_DNA"/>
</dbReference>